<accession>H0UPI9</accession>
<dbReference type="Proteomes" id="UP000005730">
    <property type="component" value="Chromosome"/>
</dbReference>
<dbReference type="STRING" id="926567.TheveDRAFT_1502"/>
<dbReference type="GO" id="GO:0003677">
    <property type="term" value="F:DNA binding"/>
    <property type="evidence" value="ECO:0007669"/>
    <property type="project" value="UniProtKB-KW"/>
</dbReference>
<dbReference type="Pfam" id="PF01047">
    <property type="entry name" value="MarR"/>
    <property type="match status" value="1"/>
</dbReference>
<protein>
    <submittedName>
        <fullName evidence="6">Transcriptional regulator</fullName>
    </submittedName>
</protein>
<dbReference type="GO" id="GO:0003700">
    <property type="term" value="F:DNA-binding transcription factor activity"/>
    <property type="evidence" value="ECO:0007669"/>
    <property type="project" value="InterPro"/>
</dbReference>
<dbReference type="PANTHER" id="PTHR42756">
    <property type="entry name" value="TRANSCRIPTIONAL REGULATOR, MARR"/>
    <property type="match status" value="1"/>
</dbReference>
<evidence type="ECO:0000256" key="4">
    <source>
        <dbReference type="SAM" id="Phobius"/>
    </source>
</evidence>
<dbReference type="Gene3D" id="1.10.10.10">
    <property type="entry name" value="Winged helix-like DNA-binding domain superfamily/Winged helix DNA-binding domain"/>
    <property type="match status" value="1"/>
</dbReference>
<feature type="transmembrane region" description="Helical" evidence="4">
    <location>
        <begin position="21"/>
        <end position="42"/>
    </location>
</feature>
<dbReference type="AlphaFoldDB" id="H0UPI9"/>
<sequence length="129" mass="14589">MSTQERSLGRRIATLFRRSRLYLDRAFEPLGLGGGLYLYLALISRRDGITQRQMAEELALDEGTVARAVDKLVQEGWLKREKDPRDRRAFRIYLGPKGVERMPSILAGLQSWDERLARGLSPRGEGGGT</sequence>
<dbReference type="HOGENOM" id="CLU_083287_18_0_0"/>
<evidence type="ECO:0000256" key="2">
    <source>
        <dbReference type="ARBA" id="ARBA00023125"/>
    </source>
</evidence>
<dbReference type="InterPro" id="IPR036388">
    <property type="entry name" value="WH-like_DNA-bd_sf"/>
</dbReference>
<keyword evidence="1" id="KW-0805">Transcription regulation</keyword>
<gene>
    <name evidence="6" type="ORF">TheveDRAFT_1502</name>
</gene>
<evidence type="ECO:0000313" key="6">
    <source>
        <dbReference type="EMBL" id="EHM10620.1"/>
    </source>
</evidence>
<organism evidence="6 7">
    <name type="scientific">Thermanaerovibrio velox DSM 12556</name>
    <dbReference type="NCBI Taxonomy" id="926567"/>
    <lineage>
        <taxon>Bacteria</taxon>
        <taxon>Thermotogati</taxon>
        <taxon>Synergistota</taxon>
        <taxon>Synergistia</taxon>
        <taxon>Synergistales</taxon>
        <taxon>Synergistaceae</taxon>
        <taxon>Thermanaerovibrio</taxon>
    </lineage>
</organism>
<dbReference type="eggNOG" id="COG1846">
    <property type="taxonomic scope" value="Bacteria"/>
</dbReference>
<keyword evidence="2" id="KW-0238">DNA-binding</keyword>
<evidence type="ECO:0000259" key="5">
    <source>
        <dbReference type="PROSITE" id="PS50995"/>
    </source>
</evidence>
<keyword evidence="3" id="KW-0804">Transcription</keyword>
<feature type="domain" description="HTH marR-type" evidence="5">
    <location>
        <begin position="5"/>
        <end position="129"/>
    </location>
</feature>
<name>H0UPI9_9BACT</name>
<evidence type="ECO:0000256" key="3">
    <source>
        <dbReference type="ARBA" id="ARBA00023163"/>
    </source>
</evidence>
<keyword evidence="7" id="KW-1185">Reference proteome</keyword>
<dbReference type="PANTHER" id="PTHR42756:SF1">
    <property type="entry name" value="TRANSCRIPTIONAL REPRESSOR OF EMRAB OPERON"/>
    <property type="match status" value="1"/>
</dbReference>
<dbReference type="PRINTS" id="PR00598">
    <property type="entry name" value="HTHMARR"/>
</dbReference>
<evidence type="ECO:0000256" key="1">
    <source>
        <dbReference type="ARBA" id="ARBA00023015"/>
    </source>
</evidence>
<proteinExistence type="predicted"/>
<dbReference type="EMBL" id="CM001377">
    <property type="protein sequence ID" value="EHM10620.1"/>
    <property type="molecule type" value="Genomic_DNA"/>
</dbReference>
<dbReference type="SMART" id="SM00347">
    <property type="entry name" value="HTH_MARR"/>
    <property type="match status" value="1"/>
</dbReference>
<dbReference type="RefSeq" id="WP_006584114.1">
    <property type="nucleotide sequence ID" value="NZ_CM001377.1"/>
</dbReference>
<reference evidence="6 7" key="1">
    <citation type="submission" date="2011-10" db="EMBL/GenBank/DDBJ databases">
        <title>The Noncontiguous Finished genome of Thermanaerovibrio velox DSM 12556.</title>
        <authorList>
            <consortium name="US DOE Joint Genome Institute (JGI-PGF)"/>
            <person name="Lucas S."/>
            <person name="Copeland A."/>
            <person name="Lapidus A."/>
            <person name="Glavina del Rio T."/>
            <person name="Dalin E."/>
            <person name="Tice H."/>
            <person name="Bruce D."/>
            <person name="Goodwin L."/>
            <person name="Pitluck S."/>
            <person name="Peters L."/>
            <person name="Mikhailova N."/>
            <person name="Teshima H."/>
            <person name="Kyrpides N."/>
            <person name="Mavromatis K."/>
            <person name="Ivanova N."/>
            <person name="Markowitz V."/>
            <person name="Cheng J.-F."/>
            <person name="Hugenholtz P."/>
            <person name="Woyke T."/>
            <person name="Wu D."/>
            <person name="Spring S."/>
            <person name="Brambilla E.-M."/>
            <person name="Klenk H.-P."/>
            <person name="Eisen J.A."/>
        </authorList>
    </citation>
    <scope>NUCLEOTIDE SEQUENCE [LARGE SCALE GENOMIC DNA]</scope>
    <source>
        <strain evidence="6 7">DSM 12556</strain>
    </source>
</reference>
<keyword evidence="4" id="KW-0812">Transmembrane</keyword>
<dbReference type="InterPro" id="IPR036390">
    <property type="entry name" value="WH_DNA-bd_sf"/>
</dbReference>
<dbReference type="SUPFAM" id="SSF46785">
    <property type="entry name" value="Winged helix' DNA-binding domain"/>
    <property type="match status" value="1"/>
</dbReference>
<keyword evidence="4" id="KW-1133">Transmembrane helix</keyword>
<keyword evidence="4" id="KW-0472">Membrane</keyword>
<dbReference type="InterPro" id="IPR000835">
    <property type="entry name" value="HTH_MarR-typ"/>
</dbReference>
<dbReference type="PROSITE" id="PS50995">
    <property type="entry name" value="HTH_MARR_2"/>
    <property type="match status" value="1"/>
</dbReference>
<evidence type="ECO:0000313" key="7">
    <source>
        <dbReference type="Proteomes" id="UP000005730"/>
    </source>
</evidence>